<dbReference type="GO" id="GO:0004318">
    <property type="term" value="F:enoyl-[acyl-carrier-protein] reductase (NADH) activity"/>
    <property type="evidence" value="ECO:0007669"/>
    <property type="project" value="UniProtKB-EC"/>
</dbReference>
<evidence type="ECO:0000313" key="14">
    <source>
        <dbReference type="Proteomes" id="UP000640274"/>
    </source>
</evidence>
<dbReference type="InterPro" id="IPR036291">
    <property type="entry name" value="NAD(P)-bd_dom_sf"/>
</dbReference>
<comment type="caution">
    <text evidence="13">The sequence shown here is derived from an EMBL/GenBank/DDBJ whole genome shotgun (WGS) entry which is preliminary data.</text>
</comment>
<dbReference type="InterPro" id="IPR002347">
    <property type="entry name" value="SDR_fam"/>
</dbReference>
<organism evidence="13 14">
    <name type="scientific">Paenibacillus roseus</name>
    <dbReference type="NCBI Taxonomy" id="2798579"/>
    <lineage>
        <taxon>Bacteria</taxon>
        <taxon>Bacillati</taxon>
        <taxon>Bacillota</taxon>
        <taxon>Bacilli</taxon>
        <taxon>Bacillales</taxon>
        <taxon>Paenibacillaceae</taxon>
        <taxon>Paenibacillus</taxon>
    </lineage>
</organism>
<evidence type="ECO:0000256" key="2">
    <source>
        <dbReference type="ARBA" id="ARBA00009233"/>
    </source>
</evidence>
<dbReference type="InterPro" id="IPR014358">
    <property type="entry name" value="Enoyl-ACP_Rdtase_NADH"/>
</dbReference>
<gene>
    <name evidence="13" type="primary">fabI</name>
    <name evidence="13" type="ORF">JFN88_22075</name>
</gene>
<dbReference type="EMBL" id="JAELUP010000107">
    <property type="protein sequence ID" value="MBJ6363906.1"/>
    <property type="molecule type" value="Genomic_DNA"/>
</dbReference>
<keyword evidence="14" id="KW-1185">Reference proteome</keyword>
<dbReference type="PIRSF" id="PIRSF000094">
    <property type="entry name" value="Enoyl-ACP_rdct"/>
    <property type="match status" value="1"/>
</dbReference>
<sequence>MPGLMSGKNIVVTGIANSRSIAWGIAKSLHEAGANLIFTYRKERSFQKLTQLLDENGVKPLLCVACDVSSDESIAAAFAEIKEKVGVIHGLAHSVAFAEKDDLQGEFVATTREGFQLAHDVSAYSLVAMAREARGVMTEGGSIVTQSYLGAERMVRNYNVMGVAKASLEASVRYLAEDLGKEQIRVNAISAGPIRTLSAKGGVAGFNDIITAMEEKAPLRRNVDQDEVGDATLFLLSRLSRGVTGEVIHVDSGFHIVGY</sequence>
<feature type="binding site" evidence="12">
    <location>
        <position position="14"/>
    </location>
    <ligand>
        <name>NAD(+)</name>
        <dbReference type="ChEBI" id="CHEBI:57540"/>
    </ligand>
</feature>
<evidence type="ECO:0000313" key="13">
    <source>
        <dbReference type="EMBL" id="MBJ6363906.1"/>
    </source>
</evidence>
<evidence type="ECO:0000256" key="8">
    <source>
        <dbReference type="ARBA" id="ARBA00023160"/>
    </source>
</evidence>
<dbReference type="SUPFAM" id="SSF51735">
    <property type="entry name" value="NAD(P)-binding Rossmann-fold domains"/>
    <property type="match status" value="1"/>
</dbReference>
<dbReference type="Pfam" id="PF13561">
    <property type="entry name" value="adh_short_C2"/>
    <property type="match status" value="1"/>
</dbReference>
<evidence type="ECO:0000256" key="11">
    <source>
        <dbReference type="PIRSR" id="PIRSR000094-2"/>
    </source>
</evidence>
<name>A0A934JB29_9BACL</name>
<dbReference type="PRINTS" id="PR00081">
    <property type="entry name" value="GDHRDH"/>
</dbReference>
<dbReference type="FunFam" id="3.40.50.720:FF:000054">
    <property type="entry name" value="Enoyl-[acyl-carrier-protein] reductase [NADH]"/>
    <property type="match status" value="1"/>
</dbReference>
<comment type="similarity">
    <text evidence="2 9">Belongs to the short-chain dehydrogenases/reductases (SDR) family. FabI subfamily.</text>
</comment>
<evidence type="ECO:0000256" key="5">
    <source>
        <dbReference type="ARBA" id="ARBA00023002"/>
    </source>
</evidence>
<evidence type="ECO:0000256" key="4">
    <source>
        <dbReference type="ARBA" id="ARBA00022832"/>
    </source>
</evidence>
<dbReference type="GO" id="GO:0006633">
    <property type="term" value="P:fatty acid biosynthetic process"/>
    <property type="evidence" value="ECO:0007669"/>
    <property type="project" value="UniProtKB-KW"/>
</dbReference>
<dbReference type="RefSeq" id="WP_199021571.1">
    <property type="nucleotide sequence ID" value="NZ_JAELUP010000107.1"/>
</dbReference>
<comment type="pathway">
    <text evidence="1">Lipid metabolism; fatty acid biosynthesis.</text>
</comment>
<proteinExistence type="inferred from homology"/>
<evidence type="ECO:0000256" key="7">
    <source>
        <dbReference type="ARBA" id="ARBA00023098"/>
    </source>
</evidence>
<keyword evidence="7" id="KW-0443">Lipid metabolism</keyword>
<keyword evidence="5 9" id="KW-0560">Oxidoreductase</keyword>
<evidence type="ECO:0000256" key="1">
    <source>
        <dbReference type="ARBA" id="ARBA00005194"/>
    </source>
</evidence>
<dbReference type="Gene3D" id="1.10.8.400">
    <property type="entry name" value="Enoyl acyl carrier protein reductase"/>
    <property type="match status" value="1"/>
</dbReference>
<feature type="binding site" evidence="12">
    <location>
        <begin position="20"/>
        <end position="21"/>
    </location>
    <ligand>
        <name>NAD(+)</name>
        <dbReference type="ChEBI" id="CHEBI:57540"/>
    </ligand>
</feature>
<protein>
    <recommendedName>
        <fullName evidence="9">Enoyl-[acyl-carrier-protein] reductase [NADH]</fullName>
        <ecNumber evidence="9">1.3.1.9</ecNumber>
    </recommendedName>
</protein>
<evidence type="ECO:0000256" key="12">
    <source>
        <dbReference type="PIRSR" id="PIRSR000094-3"/>
    </source>
</evidence>
<reference evidence="13" key="1">
    <citation type="submission" date="2020-12" db="EMBL/GenBank/DDBJ databases">
        <authorList>
            <person name="Huq M.A."/>
        </authorList>
    </citation>
    <scope>NUCLEOTIDE SEQUENCE</scope>
    <source>
        <strain evidence="13">MAHUQ-46</strain>
    </source>
</reference>
<feature type="binding site" evidence="12">
    <location>
        <begin position="194"/>
        <end position="198"/>
    </location>
    <ligand>
        <name>NAD(+)</name>
        <dbReference type="ChEBI" id="CHEBI:57540"/>
    </ligand>
</feature>
<evidence type="ECO:0000256" key="6">
    <source>
        <dbReference type="ARBA" id="ARBA00023027"/>
    </source>
</evidence>
<comment type="catalytic activity">
    <reaction evidence="9">
        <text>a 2,3-saturated acyl-[ACP] + NAD(+) = a (2E)-enoyl-[ACP] + NADH + H(+)</text>
        <dbReference type="Rhea" id="RHEA:10240"/>
        <dbReference type="Rhea" id="RHEA-COMP:9925"/>
        <dbReference type="Rhea" id="RHEA-COMP:9926"/>
        <dbReference type="ChEBI" id="CHEBI:15378"/>
        <dbReference type="ChEBI" id="CHEBI:57540"/>
        <dbReference type="ChEBI" id="CHEBI:57945"/>
        <dbReference type="ChEBI" id="CHEBI:78784"/>
        <dbReference type="ChEBI" id="CHEBI:78785"/>
        <dbReference type="EC" id="1.3.1.9"/>
    </reaction>
</comment>
<dbReference type="PANTHER" id="PTHR43159">
    <property type="entry name" value="ENOYL-[ACYL-CARRIER-PROTEIN] REDUCTASE"/>
    <property type="match status" value="1"/>
</dbReference>
<feature type="binding site" evidence="11">
    <location>
        <position position="98"/>
    </location>
    <ligand>
        <name>substrate</name>
    </ligand>
</feature>
<feature type="binding site" evidence="12">
    <location>
        <position position="165"/>
    </location>
    <ligand>
        <name>NAD(+)</name>
        <dbReference type="ChEBI" id="CHEBI:57540"/>
    </ligand>
</feature>
<feature type="active site" description="Proton acceptor" evidence="10">
    <location>
        <position position="148"/>
    </location>
</feature>
<keyword evidence="3 9" id="KW-0444">Lipid biosynthesis</keyword>
<dbReference type="Gene3D" id="3.40.50.720">
    <property type="entry name" value="NAD(P)-binding Rossmann-like Domain"/>
    <property type="match status" value="1"/>
</dbReference>
<dbReference type="CDD" id="cd05372">
    <property type="entry name" value="ENR_SDR"/>
    <property type="match status" value="1"/>
</dbReference>
<keyword evidence="4" id="KW-0276">Fatty acid metabolism</keyword>
<dbReference type="NCBIfam" id="NF006369">
    <property type="entry name" value="PRK08594.1"/>
    <property type="match status" value="1"/>
</dbReference>
<feature type="active site" description="Proton acceptor" evidence="10">
    <location>
        <position position="158"/>
    </location>
</feature>
<keyword evidence="8 9" id="KW-0275">Fatty acid biosynthesis</keyword>
<dbReference type="Proteomes" id="UP000640274">
    <property type="component" value="Unassembled WGS sequence"/>
</dbReference>
<evidence type="ECO:0000256" key="9">
    <source>
        <dbReference type="PIRNR" id="PIRNR000094"/>
    </source>
</evidence>
<feature type="binding site" evidence="12">
    <location>
        <begin position="67"/>
        <end position="68"/>
    </location>
    <ligand>
        <name>NAD(+)</name>
        <dbReference type="ChEBI" id="CHEBI:57540"/>
    </ligand>
</feature>
<dbReference type="AlphaFoldDB" id="A0A934JB29"/>
<dbReference type="PANTHER" id="PTHR43159:SF2">
    <property type="entry name" value="ENOYL-[ACYL-CARRIER-PROTEIN] REDUCTASE [NADH], CHLOROPLASTIC"/>
    <property type="match status" value="1"/>
</dbReference>
<dbReference type="EC" id="1.3.1.9" evidence="9"/>
<evidence type="ECO:0000256" key="10">
    <source>
        <dbReference type="PIRSR" id="PIRSR000094-1"/>
    </source>
</evidence>
<evidence type="ECO:0000256" key="3">
    <source>
        <dbReference type="ARBA" id="ARBA00022516"/>
    </source>
</evidence>
<feature type="binding site" evidence="12">
    <location>
        <position position="95"/>
    </location>
    <ligand>
        <name>NAD(+)</name>
        <dbReference type="ChEBI" id="CHEBI:57540"/>
    </ligand>
</feature>
<keyword evidence="6 9" id="KW-0520">NAD</keyword>
<dbReference type="FunFam" id="1.10.8.400:FF:000001">
    <property type="entry name" value="Enoyl-[acyl-carrier-protein] reductase [NADH]"/>
    <property type="match status" value="1"/>
</dbReference>
<accession>A0A934JB29</accession>